<sequence>MATDVDETTLTTLNLLEARLLRIEHVLHGHSGSPAVPQNESAAMRLASLERRFNGILSKIPVYHALLQIYLFHAASPSEPPSKLDIDTICAIVLAAAPQYQSTLSLLTSVKDTPIPDPTQSAALIATRDRLKALEATQIGQAAEAAELRSRSEAVVRAWYEGSVLRKSQFMSDLEGRVELVERAVRRAERERKVAQEI</sequence>
<keyword evidence="1" id="KW-0175">Coiled coil</keyword>
<feature type="coiled-coil region" evidence="1">
    <location>
        <begin position="171"/>
        <end position="198"/>
    </location>
</feature>
<dbReference type="RefSeq" id="XP_046122443.1">
    <property type="nucleotide sequence ID" value="XM_046258085.1"/>
</dbReference>
<dbReference type="Proteomes" id="UP000887229">
    <property type="component" value="Unassembled WGS sequence"/>
</dbReference>
<reference evidence="2" key="1">
    <citation type="journal article" date="2021" name="IMA Fungus">
        <title>Genomic characterization of three marine fungi, including Emericellopsis atlantica sp. nov. with signatures of a generalist lifestyle and marine biomass degradation.</title>
        <authorList>
            <person name="Hagestad O.C."/>
            <person name="Hou L."/>
            <person name="Andersen J.H."/>
            <person name="Hansen E.H."/>
            <person name="Altermark B."/>
            <person name="Li C."/>
            <person name="Kuhnert E."/>
            <person name="Cox R.J."/>
            <person name="Crous P.W."/>
            <person name="Spatafora J.W."/>
            <person name="Lail K."/>
            <person name="Amirebrahimi M."/>
            <person name="Lipzen A."/>
            <person name="Pangilinan J."/>
            <person name="Andreopoulos W."/>
            <person name="Hayes R.D."/>
            <person name="Ng V."/>
            <person name="Grigoriev I.V."/>
            <person name="Jackson S.A."/>
            <person name="Sutton T.D.S."/>
            <person name="Dobson A.D.W."/>
            <person name="Rama T."/>
        </authorList>
    </citation>
    <scope>NUCLEOTIDE SEQUENCE</scope>
    <source>
        <strain evidence="2">TS7</strain>
    </source>
</reference>
<dbReference type="GO" id="GO:0061640">
    <property type="term" value="P:cytoskeleton-dependent cytokinesis"/>
    <property type="evidence" value="ECO:0007669"/>
    <property type="project" value="InterPro"/>
</dbReference>
<keyword evidence="3" id="KW-1185">Reference proteome</keyword>
<accession>A0A9P7ZUE4</accession>
<gene>
    <name evidence="2" type="ORF">F5Z01DRAFT_200512</name>
</gene>
<dbReference type="EMBL" id="MU251243">
    <property type="protein sequence ID" value="KAG9258519.1"/>
    <property type="molecule type" value="Genomic_DNA"/>
</dbReference>
<organism evidence="2 3">
    <name type="scientific">Emericellopsis atlantica</name>
    <dbReference type="NCBI Taxonomy" id="2614577"/>
    <lineage>
        <taxon>Eukaryota</taxon>
        <taxon>Fungi</taxon>
        <taxon>Dikarya</taxon>
        <taxon>Ascomycota</taxon>
        <taxon>Pezizomycotina</taxon>
        <taxon>Sordariomycetes</taxon>
        <taxon>Hypocreomycetidae</taxon>
        <taxon>Hypocreales</taxon>
        <taxon>Bionectriaceae</taxon>
        <taxon>Emericellopsis</taxon>
    </lineage>
</organism>
<protein>
    <recommendedName>
        <fullName evidence="4">Nuclear distribution protein RO10</fullName>
    </recommendedName>
</protein>
<evidence type="ECO:0000256" key="1">
    <source>
        <dbReference type="SAM" id="Coils"/>
    </source>
</evidence>
<proteinExistence type="predicted"/>
<dbReference type="InterPro" id="IPR009991">
    <property type="entry name" value="DCTN3"/>
</dbReference>
<evidence type="ECO:0000313" key="3">
    <source>
        <dbReference type="Proteomes" id="UP000887229"/>
    </source>
</evidence>
<dbReference type="GO" id="GO:0005869">
    <property type="term" value="C:dynactin complex"/>
    <property type="evidence" value="ECO:0007669"/>
    <property type="project" value="InterPro"/>
</dbReference>
<dbReference type="Pfam" id="PF07426">
    <property type="entry name" value="Dynactin_p22"/>
    <property type="match status" value="1"/>
</dbReference>
<dbReference type="OrthoDB" id="5403729at2759"/>
<comment type="caution">
    <text evidence="2">The sequence shown here is derived from an EMBL/GenBank/DDBJ whole genome shotgun (WGS) entry which is preliminary data.</text>
</comment>
<evidence type="ECO:0000313" key="2">
    <source>
        <dbReference type="EMBL" id="KAG9258519.1"/>
    </source>
</evidence>
<dbReference type="GeneID" id="70288988"/>
<name>A0A9P7ZUE4_9HYPO</name>
<evidence type="ECO:0008006" key="4">
    <source>
        <dbReference type="Google" id="ProtNLM"/>
    </source>
</evidence>
<dbReference type="AlphaFoldDB" id="A0A9P7ZUE4"/>